<protein>
    <submittedName>
        <fullName evidence="1">HAD family hydrolase</fullName>
    </submittedName>
</protein>
<keyword evidence="2" id="KW-1185">Reference proteome</keyword>
<dbReference type="OrthoDB" id="3851389at2"/>
<proteinExistence type="predicted"/>
<keyword evidence="1" id="KW-0378">Hydrolase</keyword>
<dbReference type="InterPro" id="IPR023214">
    <property type="entry name" value="HAD_sf"/>
</dbReference>
<evidence type="ECO:0000313" key="1">
    <source>
        <dbReference type="EMBL" id="RCK58522.1"/>
    </source>
</evidence>
<accession>A0A367Y0E1</accession>
<sequence length="225" mass="23294">MTSTIVFDFDGTVIVGNGPVLAYAREMARFAPEGFLARAEAEIAAFEAGQAAPYRDGYDVVGTLAADAGVAEGDRQAAYLASRELLASAQPADPAPGLAELLERIPEETRVILATNAPAAGVESALAGWGIRDHFDELIYDTGKPAGLGPIIDRALLDGKVLSVGDIVINDLDPATERGADTALVGATAETSTASVTMRATTLAELTDQIVAWAHAAEFPTAPTL</sequence>
<gene>
    <name evidence="1" type="ORF">DTO57_10195</name>
</gene>
<reference evidence="1 2" key="1">
    <citation type="submission" date="2018-07" db="EMBL/GenBank/DDBJ databases">
        <title>Microbacterium endoborsara sp. nov., a novel actinobacterium isolated from Borszczowia aralocaspica.</title>
        <authorList>
            <person name="An D."/>
        </authorList>
    </citation>
    <scope>NUCLEOTIDE SEQUENCE [LARGE SCALE GENOMIC DNA]</scope>
    <source>
        <strain evidence="1 2">C1.15228</strain>
    </source>
</reference>
<dbReference type="SUPFAM" id="SSF56784">
    <property type="entry name" value="HAD-like"/>
    <property type="match status" value="1"/>
</dbReference>
<dbReference type="EMBL" id="QORO01000003">
    <property type="protein sequence ID" value="RCK58522.1"/>
    <property type="molecule type" value="Genomic_DNA"/>
</dbReference>
<dbReference type="Gene3D" id="3.40.50.1000">
    <property type="entry name" value="HAD superfamily/HAD-like"/>
    <property type="match status" value="1"/>
</dbReference>
<dbReference type="InterPro" id="IPR036412">
    <property type="entry name" value="HAD-like_sf"/>
</dbReference>
<dbReference type="AlphaFoldDB" id="A0A367Y0E1"/>
<evidence type="ECO:0000313" key="2">
    <source>
        <dbReference type="Proteomes" id="UP000253508"/>
    </source>
</evidence>
<dbReference type="Proteomes" id="UP000253508">
    <property type="component" value="Unassembled WGS sequence"/>
</dbReference>
<dbReference type="GO" id="GO:0016787">
    <property type="term" value="F:hydrolase activity"/>
    <property type="evidence" value="ECO:0007669"/>
    <property type="project" value="UniProtKB-KW"/>
</dbReference>
<organism evidence="1 2">
    <name type="scientific">Microbacterium sorbitolivorans</name>
    <dbReference type="NCBI Taxonomy" id="1867410"/>
    <lineage>
        <taxon>Bacteria</taxon>
        <taxon>Bacillati</taxon>
        <taxon>Actinomycetota</taxon>
        <taxon>Actinomycetes</taxon>
        <taxon>Micrococcales</taxon>
        <taxon>Microbacteriaceae</taxon>
        <taxon>Microbacterium</taxon>
    </lineage>
</organism>
<name>A0A367Y0E1_9MICO</name>
<dbReference type="Pfam" id="PF00702">
    <property type="entry name" value="Hydrolase"/>
    <property type="match status" value="1"/>
</dbReference>
<dbReference type="RefSeq" id="WP_114118126.1">
    <property type="nucleotide sequence ID" value="NZ_BMHU01000002.1"/>
</dbReference>
<comment type="caution">
    <text evidence="1">The sequence shown here is derived from an EMBL/GenBank/DDBJ whole genome shotgun (WGS) entry which is preliminary data.</text>
</comment>